<reference evidence="5 6" key="1">
    <citation type="submission" date="2014-04" db="EMBL/GenBank/DDBJ databases">
        <authorList>
            <consortium name="DOE Joint Genome Institute"/>
            <person name="Kuo A."/>
            <person name="Ruytinx J."/>
            <person name="Rineau F."/>
            <person name="Colpaert J."/>
            <person name="Kohler A."/>
            <person name="Nagy L.G."/>
            <person name="Floudas D."/>
            <person name="Copeland A."/>
            <person name="Barry K.W."/>
            <person name="Cichocki N."/>
            <person name="Veneault-Fourrey C."/>
            <person name="LaButti K."/>
            <person name="Lindquist E.A."/>
            <person name="Lipzen A."/>
            <person name="Lundell T."/>
            <person name="Morin E."/>
            <person name="Murat C."/>
            <person name="Sun H."/>
            <person name="Tunlid A."/>
            <person name="Henrissat B."/>
            <person name="Grigoriev I.V."/>
            <person name="Hibbett D.S."/>
            <person name="Martin F."/>
            <person name="Nordberg H.P."/>
            <person name="Cantor M.N."/>
            <person name="Hua S.X."/>
        </authorList>
    </citation>
    <scope>NUCLEOTIDE SEQUENCE [LARGE SCALE GENOMIC DNA]</scope>
    <source>
        <strain evidence="5 6">UH-Slu-Lm8-n1</strain>
    </source>
</reference>
<dbReference type="InterPro" id="IPR051104">
    <property type="entry name" value="FAD_monoxygenase"/>
</dbReference>
<evidence type="ECO:0000259" key="4">
    <source>
        <dbReference type="Pfam" id="PF01494"/>
    </source>
</evidence>
<name>A0A0D0AJ46_9AGAM</name>
<dbReference type="STRING" id="930992.A0A0D0AJ46"/>
<keyword evidence="2" id="KW-0274">FAD</keyword>
<dbReference type="SUPFAM" id="SSF51905">
    <property type="entry name" value="FAD/NAD(P)-binding domain"/>
    <property type="match status" value="1"/>
</dbReference>
<organism evidence="5 6">
    <name type="scientific">Suillus luteus UH-Slu-Lm8-n1</name>
    <dbReference type="NCBI Taxonomy" id="930992"/>
    <lineage>
        <taxon>Eukaryota</taxon>
        <taxon>Fungi</taxon>
        <taxon>Dikarya</taxon>
        <taxon>Basidiomycota</taxon>
        <taxon>Agaricomycotina</taxon>
        <taxon>Agaricomycetes</taxon>
        <taxon>Agaricomycetidae</taxon>
        <taxon>Boletales</taxon>
        <taxon>Suillineae</taxon>
        <taxon>Suillaceae</taxon>
        <taxon>Suillus</taxon>
    </lineage>
</organism>
<protein>
    <recommendedName>
        <fullName evidence="4">FAD-binding domain-containing protein</fullName>
    </recommendedName>
</protein>
<dbReference type="PRINTS" id="PR00420">
    <property type="entry name" value="RNGMNOXGNASE"/>
</dbReference>
<evidence type="ECO:0000256" key="3">
    <source>
        <dbReference type="ARBA" id="ARBA00023002"/>
    </source>
</evidence>
<dbReference type="Gene3D" id="3.50.50.60">
    <property type="entry name" value="FAD/NAD(P)-binding domain"/>
    <property type="match status" value="1"/>
</dbReference>
<dbReference type="PANTHER" id="PTHR46720:SF3">
    <property type="entry name" value="FAD-BINDING DOMAIN-CONTAINING PROTEIN-RELATED"/>
    <property type="match status" value="1"/>
</dbReference>
<evidence type="ECO:0000256" key="1">
    <source>
        <dbReference type="ARBA" id="ARBA00022630"/>
    </source>
</evidence>
<reference evidence="6" key="2">
    <citation type="submission" date="2015-01" db="EMBL/GenBank/DDBJ databases">
        <title>Evolutionary Origins and Diversification of the Mycorrhizal Mutualists.</title>
        <authorList>
            <consortium name="DOE Joint Genome Institute"/>
            <consortium name="Mycorrhizal Genomics Consortium"/>
            <person name="Kohler A."/>
            <person name="Kuo A."/>
            <person name="Nagy L.G."/>
            <person name="Floudas D."/>
            <person name="Copeland A."/>
            <person name="Barry K.W."/>
            <person name="Cichocki N."/>
            <person name="Veneault-Fourrey C."/>
            <person name="LaButti K."/>
            <person name="Lindquist E.A."/>
            <person name="Lipzen A."/>
            <person name="Lundell T."/>
            <person name="Morin E."/>
            <person name="Murat C."/>
            <person name="Riley R."/>
            <person name="Ohm R."/>
            <person name="Sun H."/>
            <person name="Tunlid A."/>
            <person name="Henrissat B."/>
            <person name="Grigoriev I.V."/>
            <person name="Hibbett D.S."/>
            <person name="Martin F."/>
        </authorList>
    </citation>
    <scope>NUCLEOTIDE SEQUENCE [LARGE SCALE GENOMIC DNA]</scope>
    <source>
        <strain evidence="6">UH-Slu-Lm8-n1</strain>
    </source>
</reference>
<evidence type="ECO:0000256" key="2">
    <source>
        <dbReference type="ARBA" id="ARBA00022827"/>
    </source>
</evidence>
<feature type="domain" description="FAD-binding" evidence="4">
    <location>
        <begin position="2"/>
        <end position="365"/>
    </location>
</feature>
<keyword evidence="6" id="KW-1185">Reference proteome</keyword>
<dbReference type="SUPFAM" id="SSF54373">
    <property type="entry name" value="FAD-linked reductases, C-terminal domain"/>
    <property type="match status" value="1"/>
</dbReference>
<dbReference type="InParanoid" id="A0A0D0AJ46"/>
<keyword evidence="1" id="KW-0285">Flavoprotein</keyword>
<sequence>SGAGMAGLILAITIGKFAGRDIHIDLYEAHDTIKTAGAGITLWPRTMEIMKELGMHEEMSRILTKPPSSSHGPKFRKSNAPEGGFEFFHHIFEPHGPSHMHRQHLVDLLKRHISSSCTVHFDKRLTEYDTQSSGSLALHFADGSTATTDVLVGADGIRSTVRRTLFETIGPGIVDHSKIRHYSDPSWTGTLVYRTILSAEKLSKMDPNNVALKDSMLVSPQKHIVSFPLAQGTQINIVAFVSDEQKAGTPFDGHWVADASPEELEEAYQDFEPDVKCLLKCAEKPSRWALHVVNELPLFTCGRVVLIGDASHAMTPHFGAGAGQSMEDAFVLGRLLAHPLTTLSNVSAALKAYQDVRLPFAQFIARGSERMGNILQFCLPGYYDGTDRGNMREEIEILKEKILDQWGWEGDGTVAQWVQAESQLREDLCQRQEDSA</sequence>
<dbReference type="GO" id="GO:0071949">
    <property type="term" value="F:FAD binding"/>
    <property type="evidence" value="ECO:0007669"/>
    <property type="project" value="InterPro"/>
</dbReference>
<dbReference type="InterPro" id="IPR002938">
    <property type="entry name" value="FAD-bd"/>
</dbReference>
<evidence type="ECO:0000313" key="6">
    <source>
        <dbReference type="Proteomes" id="UP000054485"/>
    </source>
</evidence>
<dbReference type="Pfam" id="PF01494">
    <property type="entry name" value="FAD_binding_3"/>
    <property type="match status" value="1"/>
</dbReference>
<keyword evidence="3" id="KW-0560">Oxidoreductase</keyword>
<gene>
    <name evidence="5" type="ORF">CY34DRAFT_84630</name>
</gene>
<dbReference type="InterPro" id="IPR036188">
    <property type="entry name" value="FAD/NAD-bd_sf"/>
</dbReference>
<feature type="non-terminal residue" evidence="5">
    <location>
        <position position="1"/>
    </location>
</feature>
<dbReference type="EMBL" id="KN835255">
    <property type="protein sequence ID" value="KIK41876.1"/>
    <property type="molecule type" value="Genomic_DNA"/>
</dbReference>
<proteinExistence type="predicted"/>
<dbReference type="OrthoDB" id="417877at2759"/>
<dbReference type="GO" id="GO:0016491">
    <property type="term" value="F:oxidoreductase activity"/>
    <property type="evidence" value="ECO:0007669"/>
    <property type="project" value="UniProtKB-KW"/>
</dbReference>
<dbReference type="AlphaFoldDB" id="A0A0D0AJ46"/>
<evidence type="ECO:0000313" key="5">
    <source>
        <dbReference type="EMBL" id="KIK41876.1"/>
    </source>
</evidence>
<dbReference type="PANTHER" id="PTHR46720">
    <property type="entry name" value="HYDROXYLASE, PUTATIVE (AFU_ORTHOLOGUE AFUA_3G01460)-RELATED"/>
    <property type="match status" value="1"/>
</dbReference>
<accession>A0A0D0AJ46</accession>
<dbReference type="Proteomes" id="UP000054485">
    <property type="component" value="Unassembled WGS sequence"/>
</dbReference>
<dbReference type="GO" id="GO:0044550">
    <property type="term" value="P:secondary metabolite biosynthetic process"/>
    <property type="evidence" value="ECO:0007669"/>
    <property type="project" value="TreeGrafter"/>
</dbReference>
<dbReference type="HOGENOM" id="CLU_009665_6_3_1"/>